<name>A0A138ZX64_GONPJ</name>
<reference evidence="2 3" key="1">
    <citation type="journal article" date="2015" name="Genome Biol. Evol.">
        <title>Phylogenomic analyses indicate that early fungi evolved digesting cell walls of algal ancestors of land plants.</title>
        <authorList>
            <person name="Chang Y."/>
            <person name="Wang S."/>
            <person name="Sekimoto S."/>
            <person name="Aerts A.L."/>
            <person name="Choi C."/>
            <person name="Clum A."/>
            <person name="LaButti K.M."/>
            <person name="Lindquist E.A."/>
            <person name="Yee Ngan C."/>
            <person name="Ohm R.A."/>
            <person name="Salamov A.A."/>
            <person name="Grigoriev I.V."/>
            <person name="Spatafora J.W."/>
            <person name="Berbee M.L."/>
        </authorList>
    </citation>
    <scope>NUCLEOTIDE SEQUENCE [LARGE SCALE GENOMIC DNA]</scope>
    <source>
        <strain evidence="2 3">JEL478</strain>
    </source>
</reference>
<organism evidence="2 3">
    <name type="scientific">Gonapodya prolifera (strain JEL478)</name>
    <name type="common">Monoblepharis prolifera</name>
    <dbReference type="NCBI Taxonomy" id="1344416"/>
    <lineage>
        <taxon>Eukaryota</taxon>
        <taxon>Fungi</taxon>
        <taxon>Fungi incertae sedis</taxon>
        <taxon>Chytridiomycota</taxon>
        <taxon>Chytridiomycota incertae sedis</taxon>
        <taxon>Monoblepharidomycetes</taxon>
        <taxon>Monoblepharidales</taxon>
        <taxon>Gonapodyaceae</taxon>
        <taxon>Gonapodya</taxon>
    </lineage>
</organism>
<dbReference type="EMBL" id="KQ965891">
    <property type="protein sequence ID" value="KXS09099.1"/>
    <property type="molecule type" value="Genomic_DNA"/>
</dbReference>
<sequence length="383" mass="41503">MASQSNIAGFPAIPPSSIRSLFSKPEILAHVLAFLDAFTLTQPGPYREPGTTHGSPLGPGCPSLSTSASTQRLQSHHLKLGVPSVIGTAPVFTQALLVTIPWHRSTHSAKLHVQTLDLAAVAPGATARPVLGSLTDMPVDTRAPVMVNPGAFLATISPDLLALERFDIDASVWAATEWPVLSAVYGLVVRLLPRDETGTFTLEILIVLVFDEHSGRRNLESWFLDTGKHYVRDEGAAPLLHRLKSAGCLFLIAAVLDENSTSEFRADNLRMTDLQILLFAERFVQRIPQLSRLCVVVDRDHLEALESDYNTLSIAASMWIDTVEFIGAPQVGLIRALTEPAPPPFATKHGCAAKGKAVVVADMRRVDVLDDLKWVPGRVVSLL</sequence>
<gene>
    <name evidence="2" type="ORF">M427DRAFT_39580</name>
</gene>
<evidence type="ECO:0000256" key="1">
    <source>
        <dbReference type="SAM" id="MobiDB-lite"/>
    </source>
</evidence>
<protein>
    <submittedName>
        <fullName evidence="2">Uncharacterized protein</fullName>
    </submittedName>
</protein>
<keyword evidence="3" id="KW-1185">Reference proteome</keyword>
<feature type="region of interest" description="Disordered" evidence="1">
    <location>
        <begin position="45"/>
        <end position="68"/>
    </location>
</feature>
<accession>A0A138ZX64</accession>
<dbReference type="Proteomes" id="UP000070544">
    <property type="component" value="Unassembled WGS sequence"/>
</dbReference>
<evidence type="ECO:0000313" key="2">
    <source>
        <dbReference type="EMBL" id="KXS09099.1"/>
    </source>
</evidence>
<evidence type="ECO:0000313" key="3">
    <source>
        <dbReference type="Proteomes" id="UP000070544"/>
    </source>
</evidence>
<proteinExistence type="predicted"/>
<dbReference type="AlphaFoldDB" id="A0A138ZX64"/>